<dbReference type="NCBIfam" id="NF006508">
    <property type="entry name" value="PRK08944.1"/>
    <property type="match status" value="1"/>
</dbReference>
<dbReference type="SUPFAM" id="SSF103088">
    <property type="entry name" value="OmpA-like"/>
    <property type="match status" value="1"/>
</dbReference>
<evidence type="ECO:0000256" key="5">
    <source>
        <dbReference type="ARBA" id="ARBA00022989"/>
    </source>
</evidence>
<protein>
    <submittedName>
        <fullName evidence="11">Chemotaxis protein MotB</fullName>
    </submittedName>
</protein>
<comment type="subcellular location">
    <subcellularLocation>
        <location evidence="1">Cell membrane</location>
        <topology evidence="1">Single-pass membrane protein</topology>
    </subcellularLocation>
</comment>
<keyword evidence="12" id="KW-1185">Reference proteome</keyword>
<keyword evidence="5 9" id="KW-1133">Transmembrane helix</keyword>
<sequence>MDLPEEEDKPGIPAWVVTFADLMSLLMCFFVLLLSFSEIDAAKFKQIAGELSKAFGVQRDVPATEIPMGTSPIFNSFSPSVPEPTLVENVRQETSQEAPQLDTLRADRESSVAQQVEQTTREQIEVSLDALSAVLQQELTEGRLQLEHDRKRVIVRVEEKGSFPSGSADMTTGFEEVLWRIADVLAELPGEITIEGHTDNIPISTPRFRSNWDLSAARASSVANALLASETVEPERIRVQGYADTRPRASNDWPDTRTLNRRVEIILDLTGPIQAYEEQLRKLMQAESDSVSAGIAPQPASLPDAGSPQVMP</sequence>
<dbReference type="PROSITE" id="PS51123">
    <property type="entry name" value="OMPA_2"/>
    <property type="match status" value="1"/>
</dbReference>
<dbReference type="GO" id="GO:0005886">
    <property type="term" value="C:plasma membrane"/>
    <property type="evidence" value="ECO:0007669"/>
    <property type="project" value="UniProtKB-SubCell"/>
</dbReference>
<dbReference type="RefSeq" id="WP_093391696.1">
    <property type="nucleotide sequence ID" value="NZ_LT629736.1"/>
</dbReference>
<evidence type="ECO:0000256" key="1">
    <source>
        <dbReference type="ARBA" id="ARBA00004162"/>
    </source>
</evidence>
<comment type="similarity">
    <text evidence="2">Belongs to the MotB family.</text>
</comment>
<dbReference type="EMBL" id="LT629736">
    <property type="protein sequence ID" value="SDR89954.1"/>
    <property type="molecule type" value="Genomic_DNA"/>
</dbReference>
<dbReference type="InterPro" id="IPR036737">
    <property type="entry name" value="OmpA-like_sf"/>
</dbReference>
<feature type="domain" description="OmpA-like" evidence="10">
    <location>
        <begin position="150"/>
        <end position="271"/>
    </location>
</feature>
<dbReference type="Pfam" id="PF13677">
    <property type="entry name" value="MotB_plug"/>
    <property type="match status" value="1"/>
</dbReference>
<dbReference type="AlphaFoldDB" id="A0A1H1MT52"/>
<name>A0A1H1MT52_9GAMM</name>
<gene>
    <name evidence="11" type="ORF">SAMN05216421_0535</name>
</gene>
<feature type="region of interest" description="Disordered" evidence="8">
    <location>
        <begin position="286"/>
        <end position="312"/>
    </location>
</feature>
<evidence type="ECO:0000256" key="4">
    <source>
        <dbReference type="ARBA" id="ARBA00022692"/>
    </source>
</evidence>
<keyword evidence="4 9" id="KW-0812">Transmembrane</keyword>
<keyword evidence="3" id="KW-1003">Cell membrane</keyword>
<organism evidence="11 12">
    <name type="scientific">Halopseudomonas xinjiangensis</name>
    <dbReference type="NCBI Taxonomy" id="487184"/>
    <lineage>
        <taxon>Bacteria</taxon>
        <taxon>Pseudomonadati</taxon>
        <taxon>Pseudomonadota</taxon>
        <taxon>Gammaproteobacteria</taxon>
        <taxon>Pseudomonadales</taxon>
        <taxon>Pseudomonadaceae</taxon>
        <taxon>Halopseudomonas</taxon>
    </lineage>
</organism>
<dbReference type="OrthoDB" id="9815217at2"/>
<dbReference type="Pfam" id="PF00691">
    <property type="entry name" value="OmpA"/>
    <property type="match status" value="1"/>
</dbReference>
<evidence type="ECO:0000256" key="7">
    <source>
        <dbReference type="PROSITE-ProRule" id="PRU00473"/>
    </source>
</evidence>
<evidence type="ECO:0000256" key="2">
    <source>
        <dbReference type="ARBA" id="ARBA00008914"/>
    </source>
</evidence>
<dbReference type="STRING" id="487184.SAMN05216421_0535"/>
<dbReference type="InterPro" id="IPR050330">
    <property type="entry name" value="Bact_OuterMem_StrucFunc"/>
</dbReference>
<evidence type="ECO:0000256" key="8">
    <source>
        <dbReference type="SAM" id="MobiDB-lite"/>
    </source>
</evidence>
<evidence type="ECO:0000313" key="11">
    <source>
        <dbReference type="EMBL" id="SDR89954.1"/>
    </source>
</evidence>
<dbReference type="InterPro" id="IPR006665">
    <property type="entry name" value="OmpA-like"/>
</dbReference>
<evidence type="ECO:0000256" key="3">
    <source>
        <dbReference type="ARBA" id="ARBA00022475"/>
    </source>
</evidence>
<feature type="transmembrane region" description="Helical" evidence="9">
    <location>
        <begin position="12"/>
        <end position="36"/>
    </location>
</feature>
<reference evidence="12" key="1">
    <citation type="submission" date="2016-10" db="EMBL/GenBank/DDBJ databases">
        <authorList>
            <person name="Varghese N."/>
            <person name="Submissions S."/>
        </authorList>
    </citation>
    <scope>NUCLEOTIDE SEQUENCE [LARGE SCALE GENOMIC DNA]</scope>
    <source>
        <strain evidence="12">NRRL B-51270</strain>
    </source>
</reference>
<dbReference type="PANTHER" id="PTHR30329:SF21">
    <property type="entry name" value="LIPOPROTEIN YIAD-RELATED"/>
    <property type="match status" value="1"/>
</dbReference>
<keyword evidence="6 7" id="KW-0472">Membrane</keyword>
<evidence type="ECO:0000256" key="9">
    <source>
        <dbReference type="SAM" id="Phobius"/>
    </source>
</evidence>
<evidence type="ECO:0000256" key="6">
    <source>
        <dbReference type="ARBA" id="ARBA00023136"/>
    </source>
</evidence>
<accession>A0A1H1MT52</accession>
<dbReference type="PANTHER" id="PTHR30329">
    <property type="entry name" value="STATOR ELEMENT OF FLAGELLAR MOTOR COMPLEX"/>
    <property type="match status" value="1"/>
</dbReference>
<dbReference type="Gene3D" id="3.30.1330.60">
    <property type="entry name" value="OmpA-like domain"/>
    <property type="match status" value="1"/>
</dbReference>
<dbReference type="InterPro" id="IPR025713">
    <property type="entry name" value="MotB-like_N_dom"/>
</dbReference>
<evidence type="ECO:0000259" key="10">
    <source>
        <dbReference type="PROSITE" id="PS51123"/>
    </source>
</evidence>
<proteinExistence type="inferred from homology"/>
<evidence type="ECO:0000313" key="12">
    <source>
        <dbReference type="Proteomes" id="UP000243207"/>
    </source>
</evidence>
<dbReference type="Proteomes" id="UP000243207">
    <property type="component" value="Chromosome I"/>
</dbReference>
<dbReference type="CDD" id="cd07185">
    <property type="entry name" value="OmpA_C-like"/>
    <property type="match status" value="1"/>
</dbReference>